<dbReference type="SUPFAM" id="SSF48452">
    <property type="entry name" value="TPR-like"/>
    <property type="match status" value="2"/>
</dbReference>
<dbReference type="CDD" id="cd00383">
    <property type="entry name" value="trans_reg_C"/>
    <property type="match status" value="1"/>
</dbReference>
<dbReference type="GO" id="GO:0006355">
    <property type="term" value="P:regulation of DNA-templated transcription"/>
    <property type="evidence" value="ECO:0007669"/>
    <property type="project" value="InterPro"/>
</dbReference>
<reference evidence="8" key="1">
    <citation type="submission" date="2020-01" db="EMBL/GenBank/DDBJ databases">
        <title>Insect and environment-associated Actinomycetes.</title>
        <authorList>
            <person name="Currrie C."/>
            <person name="Chevrette M."/>
            <person name="Carlson C."/>
            <person name="Stubbendieck R."/>
            <person name="Wendt-Pienkowski E."/>
        </authorList>
    </citation>
    <scope>NUCLEOTIDE SEQUENCE</scope>
    <source>
        <strain evidence="8">SID505</strain>
    </source>
</reference>
<dbReference type="GO" id="GO:0000160">
    <property type="term" value="P:phosphorelay signal transduction system"/>
    <property type="evidence" value="ECO:0007669"/>
    <property type="project" value="UniProtKB-KW"/>
</dbReference>
<dbReference type="SUPFAM" id="SSF52540">
    <property type="entry name" value="P-loop containing nucleoside triphosphate hydrolases"/>
    <property type="match status" value="1"/>
</dbReference>
<name>A0A6G3T3Y5_STRAQ</name>
<evidence type="ECO:0000259" key="7">
    <source>
        <dbReference type="PROSITE" id="PS51755"/>
    </source>
</evidence>
<evidence type="ECO:0000256" key="4">
    <source>
        <dbReference type="ARBA" id="ARBA00023125"/>
    </source>
</evidence>
<evidence type="ECO:0000256" key="5">
    <source>
        <dbReference type="ARBA" id="ARBA00023163"/>
    </source>
</evidence>
<proteinExistence type="inferred from homology"/>
<organism evidence="8">
    <name type="scientific">Streptomyces anulatus</name>
    <name type="common">Streptomyces chrysomallus</name>
    <dbReference type="NCBI Taxonomy" id="1892"/>
    <lineage>
        <taxon>Bacteria</taxon>
        <taxon>Bacillati</taxon>
        <taxon>Actinomycetota</taxon>
        <taxon>Actinomycetes</taxon>
        <taxon>Kitasatosporales</taxon>
        <taxon>Streptomycetaceae</taxon>
        <taxon>Streptomyces</taxon>
    </lineage>
</organism>
<protein>
    <submittedName>
        <fullName evidence="8">AfsR family transcriptional regulator</fullName>
    </submittedName>
</protein>
<dbReference type="PANTHER" id="PTHR35807:SF1">
    <property type="entry name" value="TRANSCRIPTIONAL REGULATOR REDD"/>
    <property type="match status" value="1"/>
</dbReference>
<dbReference type="Pfam" id="PF00486">
    <property type="entry name" value="Trans_reg_C"/>
    <property type="match status" value="1"/>
</dbReference>
<dbReference type="Pfam" id="PF13181">
    <property type="entry name" value="TPR_8"/>
    <property type="match status" value="1"/>
</dbReference>
<comment type="similarity">
    <text evidence="1">Belongs to the AfsR/DnrI/RedD regulatory family.</text>
</comment>
<evidence type="ECO:0000256" key="6">
    <source>
        <dbReference type="PROSITE-ProRule" id="PRU01091"/>
    </source>
</evidence>
<feature type="DNA-binding region" description="OmpR/PhoB-type" evidence="6">
    <location>
        <begin position="1"/>
        <end position="89"/>
    </location>
</feature>
<dbReference type="InterPro" id="IPR005158">
    <property type="entry name" value="BTAD"/>
</dbReference>
<dbReference type="RefSeq" id="WP_164261780.1">
    <property type="nucleotide sequence ID" value="NZ_JAAGMK010001057.1"/>
</dbReference>
<dbReference type="InterPro" id="IPR002182">
    <property type="entry name" value="NB-ARC"/>
</dbReference>
<dbReference type="SUPFAM" id="SSF46894">
    <property type="entry name" value="C-terminal effector domain of the bipartite response regulators"/>
    <property type="match status" value="1"/>
</dbReference>
<evidence type="ECO:0000313" key="8">
    <source>
        <dbReference type="EMBL" id="NEB89879.1"/>
    </source>
</evidence>
<dbReference type="EMBL" id="JAAGMK010001057">
    <property type="protein sequence ID" value="NEB89879.1"/>
    <property type="molecule type" value="Genomic_DNA"/>
</dbReference>
<dbReference type="InterPro" id="IPR051677">
    <property type="entry name" value="AfsR-DnrI-RedD_regulator"/>
</dbReference>
<evidence type="ECO:0000256" key="1">
    <source>
        <dbReference type="ARBA" id="ARBA00005820"/>
    </source>
</evidence>
<keyword evidence="5" id="KW-0804">Transcription</keyword>
<dbReference type="Gene3D" id="1.25.40.10">
    <property type="entry name" value="Tetratricopeptide repeat domain"/>
    <property type="match status" value="2"/>
</dbReference>
<keyword evidence="4 6" id="KW-0238">DNA-binding</keyword>
<dbReference type="GO" id="GO:0003677">
    <property type="term" value="F:DNA binding"/>
    <property type="evidence" value="ECO:0007669"/>
    <property type="project" value="UniProtKB-UniRule"/>
</dbReference>
<keyword evidence="2" id="KW-0902">Two-component regulatory system</keyword>
<dbReference type="Gene3D" id="3.40.50.300">
    <property type="entry name" value="P-loop containing nucleotide triphosphate hydrolases"/>
    <property type="match status" value="1"/>
</dbReference>
<dbReference type="PANTHER" id="PTHR35807">
    <property type="entry name" value="TRANSCRIPTIONAL REGULATOR REDD-RELATED"/>
    <property type="match status" value="1"/>
</dbReference>
<dbReference type="InterPro" id="IPR019734">
    <property type="entry name" value="TPR_rpt"/>
</dbReference>
<dbReference type="SMART" id="SM01043">
    <property type="entry name" value="BTAD"/>
    <property type="match status" value="1"/>
</dbReference>
<accession>A0A6G3T3Y5</accession>
<dbReference type="Pfam" id="PF03704">
    <property type="entry name" value="BTAD"/>
    <property type="match status" value="1"/>
</dbReference>
<dbReference type="InterPro" id="IPR016032">
    <property type="entry name" value="Sig_transdc_resp-reg_C-effctor"/>
</dbReference>
<dbReference type="SMART" id="SM00028">
    <property type="entry name" value="TPR"/>
    <property type="match status" value="2"/>
</dbReference>
<comment type="caution">
    <text evidence="8">The sequence shown here is derived from an EMBL/GenBank/DDBJ whole genome shotgun (WGS) entry which is preliminary data.</text>
</comment>
<dbReference type="InterPro" id="IPR001867">
    <property type="entry name" value="OmpR/PhoB-type_DNA-bd"/>
</dbReference>
<dbReference type="PRINTS" id="PR00364">
    <property type="entry name" value="DISEASERSIST"/>
</dbReference>
<dbReference type="GO" id="GO:0043531">
    <property type="term" value="F:ADP binding"/>
    <property type="evidence" value="ECO:0007669"/>
    <property type="project" value="InterPro"/>
</dbReference>
<gene>
    <name evidence="8" type="ORF">G3I43_37880</name>
</gene>
<sequence length="971" mass="103816">MQAWRGEQPMALGSPQQRAVLALLLLKQGRPASVDELVDAVWGQEPPPGAVSVLRTYVSRLRAVLEPGRSKNRPSGVLVSVAGGYALHAPEGTLDLTVFESRVHEAKRLRARGDHQGARELLRRALDAWNGAPLAGVPGAFAEAERTRLAELRLGATETRVELDVELGGHSDAVPELIALATAHPLRERLRLLLMLSLYRSDRQAEALAVYHDTRRTLIAELGIEPGPAVRDLHRRLLAADPALAAPDRAAEPLGSAVRPAQLPGDLSDFTGREAETARVTAALSGAAGTAVPVAVLTGMGGAGKTVLAVHAAHAVSGRFPDGQLYVDLRGADGSSADPSAVLAGFLRALGEKDQGIPDSPEERAALYRSVLAGRRVLVVLDNARDAEQVRPLLPGSGGCAAVVTSRSALAALSGATRVVVDVFRPQVAAALFTRILGGPRTEHERLAILRVADLCGGHPLAVRIVASRLAVRPDWTVTDTVDQLKDERQRIGELRIQGLAVEACFRLGYGELDPEQARAFRLLSLPAPGPLTLVEAAAVLGRPQEVAEPLLESLVDVGMLESPARRRYRFHDLLRLFARHRAQEEESADARQGALTGLLDLLLATARNAYGLLRPGHRVPLSLLPTEHPGVRFADEGEACAWGAGRLSPALEFVAQIAPADPAGAADLVLALDPLFMVEHRWSELIPVARAVVAAARRAGDRRAERRICYMLGGALMQVEELQSAHEVTSVAMELSEGTEDHTVHAMVLNVAGLLAAKRGVEGGGLDLGLRAVAEARVAQDRSVEALALGNVILECVRLGQVDELLLDTALRQLDLYETVGDHHGRAYAHYRIGQVLRGLGRPAEALSQFEECLERLGPNGHLFVRCAALIRCAGAYLSLGEPQSAARYAERAIALAREMNFERGEAHATQTLGDALDLVGHVAWARACWERSLAVCLRLGMADEAAYIRGRLGPPPALPDPVDPCRPSS</sequence>
<feature type="domain" description="OmpR/PhoB-type" evidence="7">
    <location>
        <begin position="1"/>
        <end position="89"/>
    </location>
</feature>
<dbReference type="Gene3D" id="1.10.10.10">
    <property type="entry name" value="Winged helix-like DNA-binding domain superfamily/Winged helix DNA-binding domain"/>
    <property type="match status" value="1"/>
</dbReference>
<dbReference type="PROSITE" id="PS51755">
    <property type="entry name" value="OMPR_PHOB"/>
    <property type="match status" value="1"/>
</dbReference>
<dbReference type="Pfam" id="PF00931">
    <property type="entry name" value="NB-ARC"/>
    <property type="match status" value="1"/>
</dbReference>
<dbReference type="InterPro" id="IPR027417">
    <property type="entry name" value="P-loop_NTPase"/>
</dbReference>
<evidence type="ECO:0000256" key="2">
    <source>
        <dbReference type="ARBA" id="ARBA00023012"/>
    </source>
</evidence>
<dbReference type="CDD" id="cd15831">
    <property type="entry name" value="BTAD"/>
    <property type="match status" value="1"/>
</dbReference>
<dbReference type="InterPro" id="IPR036388">
    <property type="entry name" value="WH-like_DNA-bd_sf"/>
</dbReference>
<dbReference type="AlphaFoldDB" id="A0A6G3T3Y5"/>
<evidence type="ECO:0000256" key="3">
    <source>
        <dbReference type="ARBA" id="ARBA00023015"/>
    </source>
</evidence>
<dbReference type="InterPro" id="IPR011990">
    <property type="entry name" value="TPR-like_helical_dom_sf"/>
</dbReference>
<keyword evidence="3" id="KW-0805">Transcription regulation</keyword>
<dbReference type="SMART" id="SM00862">
    <property type="entry name" value="Trans_reg_C"/>
    <property type="match status" value="1"/>
</dbReference>